<gene>
    <name evidence="4" type="ORF">FUAX_47090</name>
</gene>
<keyword evidence="1" id="KW-0808">Transferase</keyword>
<dbReference type="InterPro" id="IPR016181">
    <property type="entry name" value="Acyl_CoA_acyltransferase"/>
</dbReference>
<keyword evidence="4" id="KW-0614">Plasmid</keyword>
<feature type="domain" description="N-acetyltransferase" evidence="3">
    <location>
        <begin position="4"/>
        <end position="152"/>
    </location>
</feature>
<dbReference type="InterPro" id="IPR000182">
    <property type="entry name" value="GNAT_dom"/>
</dbReference>
<dbReference type="RefSeq" id="WP_338395632.1">
    <property type="nucleotide sequence ID" value="NZ_AP025318.1"/>
</dbReference>
<dbReference type="EMBL" id="AP025318">
    <property type="protein sequence ID" value="BDD12277.1"/>
    <property type="molecule type" value="Genomic_DNA"/>
</dbReference>
<reference evidence="4 5" key="1">
    <citation type="submission" date="2021-12" db="EMBL/GenBank/DDBJ databases">
        <title>Genome sequencing of bacteria with rrn-lacking chromosome and rrn-plasmid.</title>
        <authorList>
            <person name="Anda M."/>
            <person name="Iwasaki W."/>
        </authorList>
    </citation>
    <scope>NUCLEOTIDE SEQUENCE [LARGE SCALE GENOMIC DNA]</scope>
    <source>
        <strain evidence="4 5">DSM 100852</strain>
        <plasmid evidence="4 5">pFA4</plasmid>
    </source>
</reference>
<dbReference type="GO" id="GO:0016747">
    <property type="term" value="F:acyltransferase activity, transferring groups other than amino-acyl groups"/>
    <property type="evidence" value="ECO:0007669"/>
    <property type="project" value="InterPro"/>
</dbReference>
<keyword evidence="2" id="KW-0012">Acyltransferase</keyword>
<dbReference type="Pfam" id="PF00583">
    <property type="entry name" value="Acetyltransf_1"/>
    <property type="match status" value="1"/>
</dbReference>
<dbReference type="AlphaFoldDB" id="A0AAU9D420"/>
<organism evidence="4 5">
    <name type="scientific">Fulvitalea axinellae</name>
    <dbReference type="NCBI Taxonomy" id="1182444"/>
    <lineage>
        <taxon>Bacteria</taxon>
        <taxon>Pseudomonadati</taxon>
        <taxon>Bacteroidota</taxon>
        <taxon>Cytophagia</taxon>
        <taxon>Cytophagales</taxon>
        <taxon>Persicobacteraceae</taxon>
        <taxon>Fulvitalea</taxon>
    </lineage>
</organism>
<protein>
    <submittedName>
        <fullName evidence="4">N-acetyltransferase</fullName>
    </submittedName>
</protein>
<sequence>MREKLLRTESTHEDFVSLVRHLDAELAIKNGDNHDFFAQYNKIDTLQHVVVVYNPEGQPVSCGAIKPFDENSVEVKRMYTLTEHRGKGYAGVVLNNLEQWASELGYERCVLETSADFHEAIGLYQKKGYKPIPKYGQYIEVESSRCFQKYVL</sequence>
<dbReference type="PANTHER" id="PTHR43877">
    <property type="entry name" value="AMINOALKYLPHOSPHONATE N-ACETYLTRANSFERASE-RELATED-RELATED"/>
    <property type="match status" value="1"/>
</dbReference>
<evidence type="ECO:0000256" key="1">
    <source>
        <dbReference type="ARBA" id="ARBA00022679"/>
    </source>
</evidence>
<evidence type="ECO:0000259" key="3">
    <source>
        <dbReference type="PROSITE" id="PS51186"/>
    </source>
</evidence>
<dbReference type="InterPro" id="IPR050832">
    <property type="entry name" value="Bact_Acetyltransf"/>
</dbReference>
<keyword evidence="5" id="KW-1185">Reference proteome</keyword>
<dbReference type="Gene3D" id="3.40.630.30">
    <property type="match status" value="1"/>
</dbReference>
<dbReference type="PROSITE" id="PS51186">
    <property type="entry name" value="GNAT"/>
    <property type="match status" value="1"/>
</dbReference>
<proteinExistence type="predicted"/>
<geneLocation type="plasmid" evidence="4 5">
    <name>pFA4</name>
</geneLocation>
<accession>A0AAU9D420</accession>
<name>A0AAU9D420_9BACT</name>
<dbReference type="Proteomes" id="UP001348817">
    <property type="component" value="Plasmid pFA4"/>
</dbReference>
<dbReference type="SUPFAM" id="SSF55729">
    <property type="entry name" value="Acyl-CoA N-acyltransferases (Nat)"/>
    <property type="match status" value="1"/>
</dbReference>
<evidence type="ECO:0000313" key="4">
    <source>
        <dbReference type="EMBL" id="BDD12277.1"/>
    </source>
</evidence>
<dbReference type="PANTHER" id="PTHR43877:SF2">
    <property type="entry name" value="AMINOALKYLPHOSPHONATE N-ACETYLTRANSFERASE-RELATED"/>
    <property type="match status" value="1"/>
</dbReference>
<evidence type="ECO:0000256" key="2">
    <source>
        <dbReference type="ARBA" id="ARBA00023315"/>
    </source>
</evidence>
<dbReference type="CDD" id="cd04301">
    <property type="entry name" value="NAT_SF"/>
    <property type="match status" value="1"/>
</dbReference>
<dbReference type="KEGG" id="fax:FUAX_47090"/>
<evidence type="ECO:0000313" key="5">
    <source>
        <dbReference type="Proteomes" id="UP001348817"/>
    </source>
</evidence>